<dbReference type="GO" id="GO:0016705">
    <property type="term" value="F:oxidoreductase activity, acting on paired donors, with incorporation or reduction of molecular oxygen"/>
    <property type="evidence" value="ECO:0007669"/>
    <property type="project" value="InterPro"/>
</dbReference>
<proteinExistence type="inferred from homology"/>
<comment type="cofactor">
    <cofactor evidence="1">
        <name>heme</name>
        <dbReference type="ChEBI" id="CHEBI:30413"/>
    </cofactor>
</comment>
<dbReference type="Pfam" id="PF00067">
    <property type="entry name" value="p450"/>
    <property type="match status" value="1"/>
</dbReference>
<dbReference type="RefSeq" id="XP_047838903.1">
    <property type="nucleotide sequence ID" value="XM_047982933.1"/>
</dbReference>
<dbReference type="InterPro" id="IPR002401">
    <property type="entry name" value="Cyt_P450_E_grp-I"/>
</dbReference>
<organism evidence="12 13">
    <name type="scientific">Purpureocillium takamizusanense</name>
    <dbReference type="NCBI Taxonomy" id="2060973"/>
    <lineage>
        <taxon>Eukaryota</taxon>
        <taxon>Fungi</taxon>
        <taxon>Dikarya</taxon>
        <taxon>Ascomycota</taxon>
        <taxon>Pezizomycotina</taxon>
        <taxon>Sordariomycetes</taxon>
        <taxon>Hypocreomycetidae</taxon>
        <taxon>Hypocreales</taxon>
        <taxon>Ophiocordycipitaceae</taxon>
        <taxon>Purpureocillium</taxon>
    </lineage>
</organism>
<accession>A0A9Q8V840</accession>
<keyword evidence="7" id="KW-0560">Oxidoreductase</keyword>
<dbReference type="PANTHER" id="PTHR24287:SF5">
    <property type="entry name" value="P450, PUTATIVE (EUROFUNG)-RELATED"/>
    <property type="match status" value="1"/>
</dbReference>
<keyword evidence="5" id="KW-0479">Metal-binding</keyword>
<name>A0A9Q8V840_9HYPO</name>
<dbReference type="InterPro" id="IPR047146">
    <property type="entry name" value="Cyt_P450_E_CYP52_fungi"/>
</dbReference>
<dbReference type="OrthoDB" id="1470350at2759"/>
<dbReference type="PRINTS" id="PR00385">
    <property type="entry name" value="P450"/>
</dbReference>
<evidence type="ECO:0000256" key="3">
    <source>
        <dbReference type="ARBA" id="ARBA00010617"/>
    </source>
</evidence>
<dbReference type="GeneID" id="72063918"/>
<dbReference type="GO" id="GO:0005506">
    <property type="term" value="F:iron ion binding"/>
    <property type="evidence" value="ECO:0007669"/>
    <property type="project" value="InterPro"/>
</dbReference>
<evidence type="ECO:0000313" key="12">
    <source>
        <dbReference type="EMBL" id="UNI15422.1"/>
    </source>
</evidence>
<dbReference type="GO" id="GO:0004497">
    <property type="term" value="F:monooxygenase activity"/>
    <property type="evidence" value="ECO:0007669"/>
    <property type="project" value="UniProtKB-KW"/>
</dbReference>
<evidence type="ECO:0008006" key="14">
    <source>
        <dbReference type="Google" id="ProtNLM"/>
    </source>
</evidence>
<dbReference type="EMBL" id="CP086355">
    <property type="protein sequence ID" value="UNI15422.1"/>
    <property type="molecule type" value="Genomic_DNA"/>
</dbReference>
<dbReference type="SUPFAM" id="SSF48264">
    <property type="entry name" value="Cytochrome P450"/>
    <property type="match status" value="1"/>
</dbReference>
<dbReference type="GO" id="GO:0020037">
    <property type="term" value="F:heme binding"/>
    <property type="evidence" value="ECO:0007669"/>
    <property type="project" value="InterPro"/>
</dbReference>
<evidence type="ECO:0000256" key="8">
    <source>
        <dbReference type="ARBA" id="ARBA00023004"/>
    </source>
</evidence>
<keyword evidence="11" id="KW-0732">Signal</keyword>
<keyword evidence="13" id="KW-1185">Reference proteome</keyword>
<dbReference type="AlphaFoldDB" id="A0A9Q8V840"/>
<evidence type="ECO:0000256" key="4">
    <source>
        <dbReference type="ARBA" id="ARBA00022692"/>
    </source>
</evidence>
<evidence type="ECO:0000313" key="13">
    <source>
        <dbReference type="Proteomes" id="UP000829364"/>
    </source>
</evidence>
<feature type="signal peptide" evidence="11">
    <location>
        <begin position="1"/>
        <end position="30"/>
    </location>
</feature>
<dbReference type="GO" id="GO:0016020">
    <property type="term" value="C:membrane"/>
    <property type="evidence" value="ECO:0007669"/>
    <property type="project" value="UniProtKB-SubCell"/>
</dbReference>
<dbReference type="PANTHER" id="PTHR24287">
    <property type="entry name" value="P450, PUTATIVE (EUROFUNG)-RELATED"/>
    <property type="match status" value="1"/>
</dbReference>
<feature type="chain" id="PRO_5040482187" description="Cytochrome P450 alkane hydroxylase" evidence="11">
    <location>
        <begin position="31"/>
        <end position="422"/>
    </location>
</feature>
<dbReference type="InterPro" id="IPR036396">
    <property type="entry name" value="Cyt_P450_sf"/>
</dbReference>
<evidence type="ECO:0000256" key="9">
    <source>
        <dbReference type="ARBA" id="ARBA00023033"/>
    </source>
</evidence>
<keyword evidence="6" id="KW-1133">Transmembrane helix</keyword>
<evidence type="ECO:0000256" key="6">
    <source>
        <dbReference type="ARBA" id="ARBA00022989"/>
    </source>
</evidence>
<evidence type="ECO:0000256" key="2">
    <source>
        <dbReference type="ARBA" id="ARBA00004167"/>
    </source>
</evidence>
<dbReference type="PRINTS" id="PR00463">
    <property type="entry name" value="EP450I"/>
</dbReference>
<evidence type="ECO:0000256" key="10">
    <source>
        <dbReference type="ARBA" id="ARBA00023136"/>
    </source>
</evidence>
<reference evidence="12" key="1">
    <citation type="submission" date="2021-11" db="EMBL/GenBank/DDBJ databases">
        <title>Purpureocillium_takamizusanense_genome.</title>
        <authorList>
            <person name="Nguyen N.-H."/>
        </authorList>
    </citation>
    <scope>NUCLEOTIDE SEQUENCE</scope>
    <source>
        <strain evidence="12">PT3</strain>
    </source>
</reference>
<evidence type="ECO:0000256" key="1">
    <source>
        <dbReference type="ARBA" id="ARBA00001971"/>
    </source>
</evidence>
<comment type="subcellular location">
    <subcellularLocation>
        <location evidence="2">Membrane</location>
        <topology evidence="2">Single-pass membrane protein</topology>
    </subcellularLocation>
</comment>
<keyword evidence="10" id="KW-0472">Membrane</keyword>
<dbReference type="KEGG" id="ptkz:JDV02_001957"/>
<keyword evidence="8" id="KW-0408">Iron</keyword>
<dbReference type="InterPro" id="IPR001128">
    <property type="entry name" value="Cyt_P450"/>
</dbReference>
<dbReference type="Proteomes" id="UP000829364">
    <property type="component" value="Chromosome 2"/>
</dbReference>
<dbReference type="Gene3D" id="1.10.630.10">
    <property type="entry name" value="Cytochrome P450"/>
    <property type="match status" value="1"/>
</dbReference>
<comment type="similarity">
    <text evidence="3">Belongs to the cytochrome P450 family.</text>
</comment>
<protein>
    <recommendedName>
        <fullName evidence="14">Cytochrome P450 alkane hydroxylase</fullName>
    </recommendedName>
</protein>
<evidence type="ECO:0000256" key="5">
    <source>
        <dbReference type="ARBA" id="ARBA00022723"/>
    </source>
</evidence>
<sequence length="422" mass="47918">MLHAALTASNVAIALSSLLLAVSLIQKASLHYHLSKRPGVRAHSLASSYITSSYYAIAAAYAQAQNRLYSFFQGLFDGAPSESPDAVELAFGGKRLIITREPEHIKTVLTSKFTEYGKGKLFHRIWLPFLGDSIFSTDGKLWQYSRALIRPMFTKERIRELEIFDRWSDVLVSKLPPSGQTVDISDLFFRMTLDVTTEFLLGQSVGALDNPKSEFSRAFTEVQRAQVMLTFLAPVSWFVPTSKYKARVKYIERFIEPYIEKALHLTPAELEELSKSDREFTFLHNIALSSQDPKVIRDQIIAVLLAGRDTTAATLSWAMYELSRYPRIWSKLREDVFKHVGDSRSPTYEDLKNLTYLTHVLNETLRLYPAVPYNWRECSTSFLFNTSLTGMYSAALMRGGETHSRGLLQFAWPAGSTRHQDP</sequence>
<keyword evidence="9" id="KW-0503">Monooxygenase</keyword>
<evidence type="ECO:0000256" key="11">
    <source>
        <dbReference type="SAM" id="SignalP"/>
    </source>
</evidence>
<keyword evidence="4" id="KW-0812">Transmembrane</keyword>
<gene>
    <name evidence="12" type="ORF">JDV02_001957</name>
</gene>
<evidence type="ECO:0000256" key="7">
    <source>
        <dbReference type="ARBA" id="ARBA00023002"/>
    </source>
</evidence>